<dbReference type="InterPro" id="IPR025302">
    <property type="entry name" value="DrrA1/2-like_C"/>
</dbReference>
<dbReference type="PROSITE" id="PS00211">
    <property type="entry name" value="ABC_TRANSPORTER_1"/>
    <property type="match status" value="1"/>
</dbReference>
<dbReference type="GO" id="GO:0016887">
    <property type="term" value="F:ATP hydrolysis activity"/>
    <property type="evidence" value="ECO:0007669"/>
    <property type="project" value="InterPro"/>
</dbReference>
<dbReference type="InterPro" id="IPR003439">
    <property type="entry name" value="ABC_transporter-like_ATP-bd"/>
</dbReference>
<dbReference type="Gene3D" id="3.40.50.300">
    <property type="entry name" value="P-loop containing nucleotide triphosphate hydrolases"/>
    <property type="match status" value="1"/>
</dbReference>
<sequence length="315" mass="35548">MIQVKIIEIKHLSKTYGKSKAVDDLSFNVEKGHLFAFLGVNGAGKSTTIHMIATRLQQTAGTICVAGYTAGKDDAKIRRQIGLVFQDNVLDDALTVEENLDMWGRFYRLSKAETKASITWVTDTLQLEPILKKQFRHLSGGQKRRAEIARALLHRPSILFLDEPTTGLDPQTRVDVWKTVAHLQQQLQMTVFLTTHYMEEAAQADQIVVIDKGRIKAQGTPAALKNKYAADTLRLLVDKPETTASYLTERSYSYNKKHDYFHISVTNSQQAYNILKNLEEHVQDFELIKGSLDDVFIQLVKENNDANNLAADKTL</sequence>
<dbReference type="InterPro" id="IPR050763">
    <property type="entry name" value="ABC_transporter_ATP-binding"/>
</dbReference>
<evidence type="ECO:0000256" key="1">
    <source>
        <dbReference type="ARBA" id="ARBA00005417"/>
    </source>
</evidence>
<dbReference type="PANTHER" id="PTHR42711:SF5">
    <property type="entry name" value="ABC TRANSPORTER ATP-BINDING PROTEIN NATA"/>
    <property type="match status" value="1"/>
</dbReference>
<comment type="similarity">
    <text evidence="1">Belongs to the ABC transporter superfamily.</text>
</comment>
<feature type="domain" description="ABC transporter" evidence="5">
    <location>
        <begin position="7"/>
        <end position="237"/>
    </location>
</feature>
<dbReference type="InterPro" id="IPR017871">
    <property type="entry name" value="ABC_transporter-like_CS"/>
</dbReference>
<evidence type="ECO:0000313" key="7">
    <source>
        <dbReference type="Proteomes" id="UP000219356"/>
    </source>
</evidence>
<evidence type="ECO:0000256" key="4">
    <source>
        <dbReference type="ARBA" id="ARBA00022840"/>
    </source>
</evidence>
<gene>
    <name evidence="6" type="ORF">SAMN05421503_3243</name>
</gene>
<keyword evidence="4 6" id="KW-0067">ATP-binding</keyword>
<dbReference type="STRING" id="586416.GZ22_00435"/>
<dbReference type="GO" id="GO:0005524">
    <property type="term" value="F:ATP binding"/>
    <property type="evidence" value="ECO:0007669"/>
    <property type="project" value="UniProtKB-KW"/>
</dbReference>
<dbReference type="RefSeq" id="WP_245864821.1">
    <property type="nucleotide sequence ID" value="NZ_OBEK01000006.1"/>
</dbReference>
<dbReference type="InterPro" id="IPR027417">
    <property type="entry name" value="P-loop_NTPase"/>
</dbReference>
<dbReference type="PROSITE" id="PS50893">
    <property type="entry name" value="ABC_TRANSPORTER_2"/>
    <property type="match status" value="1"/>
</dbReference>
<keyword evidence="3" id="KW-0547">Nucleotide-binding</keyword>
<dbReference type="SMART" id="SM00382">
    <property type="entry name" value="AAA"/>
    <property type="match status" value="1"/>
</dbReference>
<proteinExistence type="inferred from homology"/>
<evidence type="ECO:0000256" key="3">
    <source>
        <dbReference type="ARBA" id="ARBA00022741"/>
    </source>
</evidence>
<reference evidence="7" key="1">
    <citation type="submission" date="2017-09" db="EMBL/GenBank/DDBJ databases">
        <authorList>
            <person name="Varghese N."/>
            <person name="Submissions S."/>
        </authorList>
    </citation>
    <scope>NUCLEOTIDE SEQUENCE [LARGE SCALE GENOMIC DNA]</scope>
    <source>
        <strain evidence="7">CGMCC 1.8913</strain>
    </source>
</reference>
<accession>A0A285P6U1</accession>
<dbReference type="AlphaFoldDB" id="A0A285P6U1"/>
<dbReference type="InterPro" id="IPR003593">
    <property type="entry name" value="AAA+_ATPase"/>
</dbReference>
<protein>
    <submittedName>
        <fullName evidence="6">Multidrug/hemolysin transport system ATP-binding protein</fullName>
    </submittedName>
</protein>
<dbReference type="PANTHER" id="PTHR42711">
    <property type="entry name" value="ABC TRANSPORTER ATP-BINDING PROTEIN"/>
    <property type="match status" value="1"/>
</dbReference>
<dbReference type="SUPFAM" id="SSF52540">
    <property type="entry name" value="P-loop containing nucleoside triphosphate hydrolases"/>
    <property type="match status" value="1"/>
</dbReference>
<evidence type="ECO:0000256" key="2">
    <source>
        <dbReference type="ARBA" id="ARBA00022448"/>
    </source>
</evidence>
<dbReference type="Proteomes" id="UP000219356">
    <property type="component" value="Unassembled WGS sequence"/>
</dbReference>
<keyword evidence="7" id="KW-1185">Reference proteome</keyword>
<name>A0A285P6U1_9BACI</name>
<dbReference type="Pfam" id="PF00005">
    <property type="entry name" value="ABC_tran"/>
    <property type="match status" value="1"/>
</dbReference>
<organism evidence="6 7">
    <name type="scientific">Terribacillus aidingensis</name>
    <dbReference type="NCBI Taxonomy" id="586416"/>
    <lineage>
        <taxon>Bacteria</taxon>
        <taxon>Bacillati</taxon>
        <taxon>Bacillota</taxon>
        <taxon>Bacilli</taxon>
        <taxon>Bacillales</taxon>
        <taxon>Bacillaceae</taxon>
        <taxon>Terribacillus</taxon>
    </lineage>
</organism>
<dbReference type="EMBL" id="OBEK01000006">
    <property type="protein sequence ID" value="SNZ17455.1"/>
    <property type="molecule type" value="Genomic_DNA"/>
</dbReference>
<evidence type="ECO:0000259" key="5">
    <source>
        <dbReference type="PROSITE" id="PS50893"/>
    </source>
</evidence>
<evidence type="ECO:0000313" key="6">
    <source>
        <dbReference type="EMBL" id="SNZ17455.1"/>
    </source>
</evidence>
<dbReference type="Pfam" id="PF13732">
    <property type="entry name" value="DrrA1-3_C"/>
    <property type="match status" value="1"/>
</dbReference>
<keyword evidence="2" id="KW-0813">Transport</keyword>